<name>A0A497Y9K4_9SPHI</name>
<protein>
    <submittedName>
        <fullName evidence="1">Uncharacterized protein</fullName>
    </submittedName>
</protein>
<comment type="caution">
    <text evidence="1">The sequence shown here is derived from an EMBL/GenBank/DDBJ whole genome shotgun (WGS) entry which is preliminary data.</text>
</comment>
<dbReference type="AlphaFoldDB" id="A0A497Y9K4"/>
<dbReference type="EMBL" id="RCCK01000011">
    <property type="protein sequence ID" value="RLJ77618.1"/>
    <property type="molecule type" value="Genomic_DNA"/>
</dbReference>
<proteinExistence type="predicted"/>
<organism evidence="1 2">
    <name type="scientific">Pedobacter alluvionis</name>
    <dbReference type="NCBI Taxonomy" id="475253"/>
    <lineage>
        <taxon>Bacteria</taxon>
        <taxon>Pseudomonadati</taxon>
        <taxon>Bacteroidota</taxon>
        <taxon>Sphingobacteriia</taxon>
        <taxon>Sphingobacteriales</taxon>
        <taxon>Sphingobacteriaceae</taxon>
        <taxon>Pedobacter</taxon>
    </lineage>
</organism>
<evidence type="ECO:0000313" key="1">
    <source>
        <dbReference type="EMBL" id="RLJ77618.1"/>
    </source>
</evidence>
<evidence type="ECO:0000313" key="2">
    <source>
        <dbReference type="Proteomes" id="UP000273898"/>
    </source>
</evidence>
<gene>
    <name evidence="1" type="ORF">BCL90_2716</name>
</gene>
<reference evidence="1 2" key="1">
    <citation type="submission" date="2018-10" db="EMBL/GenBank/DDBJ databases">
        <title>Genomic Encyclopedia of Archaeal and Bacterial Type Strains, Phase II (KMG-II): from individual species to whole genera.</title>
        <authorList>
            <person name="Goeker M."/>
        </authorList>
    </citation>
    <scope>NUCLEOTIDE SEQUENCE [LARGE SCALE GENOMIC DNA]</scope>
    <source>
        <strain evidence="1 2">DSM 19624</strain>
    </source>
</reference>
<sequence>MSSMDISSVEIADRNFRSVGTFDYDLNLERYAEYLYPITYSVCFCC</sequence>
<dbReference type="Proteomes" id="UP000273898">
    <property type="component" value="Unassembled WGS sequence"/>
</dbReference>
<accession>A0A497Y9K4</accession>